<organism evidence="3 4">
    <name type="scientific">Penaeus vannamei</name>
    <name type="common">Whiteleg shrimp</name>
    <name type="synonym">Litopenaeus vannamei</name>
    <dbReference type="NCBI Taxonomy" id="6689"/>
    <lineage>
        <taxon>Eukaryota</taxon>
        <taxon>Metazoa</taxon>
        <taxon>Ecdysozoa</taxon>
        <taxon>Arthropoda</taxon>
        <taxon>Crustacea</taxon>
        <taxon>Multicrustacea</taxon>
        <taxon>Malacostraca</taxon>
        <taxon>Eumalacostraca</taxon>
        <taxon>Eucarida</taxon>
        <taxon>Decapoda</taxon>
        <taxon>Dendrobranchiata</taxon>
        <taxon>Penaeoidea</taxon>
        <taxon>Penaeidae</taxon>
        <taxon>Penaeus</taxon>
    </lineage>
</organism>
<dbReference type="STRING" id="6689.A0A423TIK0"/>
<keyword evidence="4" id="KW-1185">Reference proteome</keyword>
<protein>
    <submittedName>
        <fullName evidence="3">Pinx1</fullName>
    </submittedName>
</protein>
<feature type="compositionally biased region" description="Basic and acidic residues" evidence="1">
    <location>
        <begin position="109"/>
        <end position="122"/>
    </location>
</feature>
<evidence type="ECO:0000313" key="4">
    <source>
        <dbReference type="Proteomes" id="UP000283509"/>
    </source>
</evidence>
<dbReference type="Pfam" id="PF01585">
    <property type="entry name" value="G-patch"/>
    <property type="match status" value="1"/>
</dbReference>
<reference evidence="3 4" key="1">
    <citation type="submission" date="2018-04" db="EMBL/GenBank/DDBJ databases">
        <authorList>
            <person name="Zhang X."/>
            <person name="Yuan J."/>
            <person name="Li F."/>
            <person name="Xiang J."/>
        </authorList>
    </citation>
    <scope>NUCLEOTIDE SEQUENCE [LARGE SCALE GENOMIC DNA]</scope>
    <source>
        <tissue evidence="3">Muscle</tissue>
    </source>
</reference>
<dbReference type="InterPro" id="IPR000467">
    <property type="entry name" value="G_patch_dom"/>
</dbReference>
<dbReference type="PANTHER" id="PTHR23149">
    <property type="entry name" value="G PATCH DOMAIN CONTAINING PROTEIN"/>
    <property type="match status" value="1"/>
</dbReference>
<sequence length="194" mass="21645">MSMLAEPRRKTQQCFINPRGDAWAKDENKFGQKLMEKFGWSKGKGLGREEQGMTDCIKVLTKDNKKGIGYKGSDDEWIKHYEGFESVLANLNSDNSKENSCSNSAANSDDEKKNASSLEKRSKGSRARVHYHKFTRGKDVSRYNSDDIACIIGSKRSKQLADIEATQIKEEDEVGQQVKLNGVTTVKGGTVQVS</sequence>
<evidence type="ECO:0000256" key="1">
    <source>
        <dbReference type="SAM" id="MobiDB-lite"/>
    </source>
</evidence>
<evidence type="ECO:0000313" key="3">
    <source>
        <dbReference type="EMBL" id="ROT76278.1"/>
    </source>
</evidence>
<dbReference type="AlphaFoldDB" id="A0A423TIK0"/>
<dbReference type="EMBL" id="QCYY01001677">
    <property type="protein sequence ID" value="ROT76278.1"/>
    <property type="molecule type" value="Genomic_DNA"/>
</dbReference>
<feature type="domain" description="G-patch" evidence="2">
    <location>
        <begin position="27"/>
        <end position="73"/>
    </location>
</feature>
<dbReference type="OrthoDB" id="29523at2759"/>
<dbReference type="Proteomes" id="UP000283509">
    <property type="component" value="Unassembled WGS sequence"/>
</dbReference>
<dbReference type="PANTHER" id="PTHR23149:SF27">
    <property type="entry name" value="PIN2_TERF1-INTERACTING TELOMERASE INHIBITOR 1"/>
    <property type="match status" value="1"/>
</dbReference>
<name>A0A423TIK0_PENVA</name>
<dbReference type="PROSITE" id="PS50174">
    <property type="entry name" value="G_PATCH"/>
    <property type="match status" value="1"/>
</dbReference>
<dbReference type="InterPro" id="IPR050656">
    <property type="entry name" value="PINX1"/>
</dbReference>
<accession>A0A423TIK0</accession>
<feature type="compositionally biased region" description="Low complexity" evidence="1">
    <location>
        <begin position="98"/>
        <end position="107"/>
    </location>
</feature>
<comment type="caution">
    <text evidence="3">The sequence shown here is derived from an EMBL/GenBank/DDBJ whole genome shotgun (WGS) entry which is preliminary data.</text>
</comment>
<proteinExistence type="predicted"/>
<dbReference type="SMART" id="SM00443">
    <property type="entry name" value="G_patch"/>
    <property type="match status" value="1"/>
</dbReference>
<dbReference type="GO" id="GO:0005730">
    <property type="term" value="C:nucleolus"/>
    <property type="evidence" value="ECO:0007669"/>
    <property type="project" value="TreeGrafter"/>
</dbReference>
<gene>
    <name evidence="3" type="ORF">C7M84_005172</name>
</gene>
<reference evidence="3 4" key="2">
    <citation type="submission" date="2019-01" db="EMBL/GenBank/DDBJ databases">
        <title>The decoding of complex shrimp genome reveals the adaptation for benthos swimmer, frequently molting mechanism and breeding impact on genome.</title>
        <authorList>
            <person name="Sun Y."/>
            <person name="Gao Y."/>
            <person name="Yu Y."/>
        </authorList>
    </citation>
    <scope>NUCLEOTIDE SEQUENCE [LARGE SCALE GENOMIC DNA]</scope>
    <source>
        <tissue evidence="3">Muscle</tissue>
    </source>
</reference>
<feature type="region of interest" description="Disordered" evidence="1">
    <location>
        <begin position="93"/>
        <end position="131"/>
    </location>
</feature>
<dbReference type="GO" id="GO:0010521">
    <property type="term" value="F:telomerase inhibitor activity"/>
    <property type="evidence" value="ECO:0007669"/>
    <property type="project" value="TreeGrafter"/>
</dbReference>
<evidence type="ECO:0000259" key="2">
    <source>
        <dbReference type="PROSITE" id="PS50174"/>
    </source>
</evidence>
<dbReference type="GO" id="GO:0003676">
    <property type="term" value="F:nucleic acid binding"/>
    <property type="evidence" value="ECO:0007669"/>
    <property type="project" value="InterPro"/>
</dbReference>